<dbReference type="STRING" id="200361.A0A453D5M8"/>
<dbReference type="GO" id="GO:0003676">
    <property type="term" value="F:nucleic acid binding"/>
    <property type="evidence" value="ECO:0007669"/>
    <property type="project" value="InterPro"/>
</dbReference>
<proteinExistence type="predicted"/>
<dbReference type="AlphaFoldDB" id="A0A453D5M8"/>
<reference evidence="1" key="4">
    <citation type="submission" date="2019-03" db="UniProtKB">
        <authorList>
            <consortium name="EnsemblPlants"/>
        </authorList>
    </citation>
    <scope>IDENTIFICATION</scope>
</reference>
<dbReference type="InterPro" id="IPR036397">
    <property type="entry name" value="RNaseH_sf"/>
</dbReference>
<protein>
    <recommendedName>
        <fullName evidence="3">Integrase catalytic domain-containing protein</fullName>
    </recommendedName>
</protein>
<evidence type="ECO:0000313" key="2">
    <source>
        <dbReference type="Proteomes" id="UP000015105"/>
    </source>
</evidence>
<dbReference type="SUPFAM" id="SSF53098">
    <property type="entry name" value="Ribonuclease H-like"/>
    <property type="match status" value="1"/>
</dbReference>
<evidence type="ECO:0000313" key="1">
    <source>
        <dbReference type="EnsemblPlants" id="AET2Gv21096400.1"/>
    </source>
</evidence>
<evidence type="ECO:0008006" key="3">
    <source>
        <dbReference type="Google" id="ProtNLM"/>
    </source>
</evidence>
<name>A0A453D5M8_AEGTS</name>
<sequence length="46" mass="5430">LIHCDLWTSPVVSFSGYQYYLIVLDDYTHFSWSFPLRNKSDTSLTL</sequence>
<dbReference type="Proteomes" id="UP000015105">
    <property type="component" value="Chromosome 2D"/>
</dbReference>
<accession>A0A453D5M8</accession>
<reference evidence="2" key="2">
    <citation type="journal article" date="2017" name="Nat. Plants">
        <title>The Aegilops tauschii genome reveals multiple impacts of transposons.</title>
        <authorList>
            <person name="Zhao G."/>
            <person name="Zou C."/>
            <person name="Li K."/>
            <person name="Wang K."/>
            <person name="Li T."/>
            <person name="Gao L."/>
            <person name="Zhang X."/>
            <person name="Wang H."/>
            <person name="Yang Z."/>
            <person name="Liu X."/>
            <person name="Jiang W."/>
            <person name="Mao L."/>
            <person name="Kong X."/>
            <person name="Jiao Y."/>
            <person name="Jia J."/>
        </authorList>
    </citation>
    <scope>NUCLEOTIDE SEQUENCE [LARGE SCALE GENOMIC DNA]</scope>
    <source>
        <strain evidence="2">cv. AL8/78</strain>
    </source>
</reference>
<dbReference type="Gramene" id="AET2Gv21096400.1">
    <property type="protein sequence ID" value="AET2Gv21096400.1"/>
    <property type="gene ID" value="AET2Gv21096400"/>
</dbReference>
<organism evidence="1 2">
    <name type="scientific">Aegilops tauschii subsp. strangulata</name>
    <name type="common">Goatgrass</name>
    <dbReference type="NCBI Taxonomy" id="200361"/>
    <lineage>
        <taxon>Eukaryota</taxon>
        <taxon>Viridiplantae</taxon>
        <taxon>Streptophyta</taxon>
        <taxon>Embryophyta</taxon>
        <taxon>Tracheophyta</taxon>
        <taxon>Spermatophyta</taxon>
        <taxon>Magnoliopsida</taxon>
        <taxon>Liliopsida</taxon>
        <taxon>Poales</taxon>
        <taxon>Poaceae</taxon>
        <taxon>BOP clade</taxon>
        <taxon>Pooideae</taxon>
        <taxon>Triticodae</taxon>
        <taxon>Triticeae</taxon>
        <taxon>Triticinae</taxon>
        <taxon>Aegilops</taxon>
    </lineage>
</organism>
<reference evidence="1" key="3">
    <citation type="journal article" date="2017" name="Nature">
        <title>Genome sequence of the progenitor of the wheat D genome Aegilops tauschii.</title>
        <authorList>
            <person name="Luo M.C."/>
            <person name="Gu Y.Q."/>
            <person name="Puiu D."/>
            <person name="Wang H."/>
            <person name="Twardziok S.O."/>
            <person name="Deal K.R."/>
            <person name="Huo N."/>
            <person name="Zhu T."/>
            <person name="Wang L."/>
            <person name="Wang Y."/>
            <person name="McGuire P.E."/>
            <person name="Liu S."/>
            <person name="Long H."/>
            <person name="Ramasamy R.K."/>
            <person name="Rodriguez J.C."/>
            <person name="Van S.L."/>
            <person name="Yuan L."/>
            <person name="Wang Z."/>
            <person name="Xia Z."/>
            <person name="Xiao L."/>
            <person name="Anderson O.D."/>
            <person name="Ouyang S."/>
            <person name="Liang Y."/>
            <person name="Zimin A.V."/>
            <person name="Pertea G."/>
            <person name="Qi P."/>
            <person name="Bennetzen J.L."/>
            <person name="Dai X."/>
            <person name="Dawson M.W."/>
            <person name="Muller H.G."/>
            <person name="Kugler K."/>
            <person name="Rivarola-Duarte L."/>
            <person name="Spannagl M."/>
            <person name="Mayer K.F.X."/>
            <person name="Lu F.H."/>
            <person name="Bevan M.W."/>
            <person name="Leroy P."/>
            <person name="Li P."/>
            <person name="You F.M."/>
            <person name="Sun Q."/>
            <person name="Liu Z."/>
            <person name="Lyons E."/>
            <person name="Wicker T."/>
            <person name="Salzberg S.L."/>
            <person name="Devos K.M."/>
            <person name="Dvorak J."/>
        </authorList>
    </citation>
    <scope>NUCLEOTIDE SEQUENCE [LARGE SCALE GENOMIC DNA]</scope>
    <source>
        <strain evidence="1">cv. AL8/78</strain>
    </source>
</reference>
<dbReference type="Gene3D" id="3.30.420.10">
    <property type="entry name" value="Ribonuclease H-like superfamily/Ribonuclease H"/>
    <property type="match status" value="1"/>
</dbReference>
<dbReference type="InterPro" id="IPR012337">
    <property type="entry name" value="RNaseH-like_sf"/>
</dbReference>
<reference evidence="1" key="5">
    <citation type="journal article" date="2021" name="G3 (Bethesda)">
        <title>Aegilops tauschii genome assembly Aet v5.0 features greater sequence contiguity and improved annotation.</title>
        <authorList>
            <person name="Wang L."/>
            <person name="Zhu T."/>
            <person name="Rodriguez J.C."/>
            <person name="Deal K.R."/>
            <person name="Dubcovsky J."/>
            <person name="McGuire P.E."/>
            <person name="Lux T."/>
            <person name="Spannagl M."/>
            <person name="Mayer K.F.X."/>
            <person name="Baldrich P."/>
            <person name="Meyers B.C."/>
            <person name="Huo N."/>
            <person name="Gu Y.Q."/>
            <person name="Zhou H."/>
            <person name="Devos K.M."/>
            <person name="Bennetzen J.L."/>
            <person name="Unver T."/>
            <person name="Budak H."/>
            <person name="Gulick P.J."/>
            <person name="Galiba G."/>
            <person name="Kalapos B."/>
            <person name="Nelson D.R."/>
            <person name="Li P."/>
            <person name="You F.M."/>
            <person name="Luo M.C."/>
            <person name="Dvorak J."/>
        </authorList>
    </citation>
    <scope>NUCLEOTIDE SEQUENCE [LARGE SCALE GENOMIC DNA]</scope>
    <source>
        <strain evidence="1">cv. AL8/78</strain>
    </source>
</reference>
<reference evidence="2" key="1">
    <citation type="journal article" date="2014" name="Science">
        <title>Ancient hybridizations among the ancestral genomes of bread wheat.</title>
        <authorList>
            <consortium name="International Wheat Genome Sequencing Consortium,"/>
            <person name="Marcussen T."/>
            <person name="Sandve S.R."/>
            <person name="Heier L."/>
            <person name="Spannagl M."/>
            <person name="Pfeifer M."/>
            <person name="Jakobsen K.S."/>
            <person name="Wulff B.B."/>
            <person name="Steuernagel B."/>
            <person name="Mayer K.F."/>
            <person name="Olsen O.A."/>
        </authorList>
    </citation>
    <scope>NUCLEOTIDE SEQUENCE [LARGE SCALE GENOMIC DNA]</scope>
    <source>
        <strain evidence="2">cv. AL8/78</strain>
    </source>
</reference>
<keyword evidence="2" id="KW-1185">Reference proteome</keyword>
<dbReference type="EnsemblPlants" id="AET2Gv21096400.1">
    <property type="protein sequence ID" value="AET2Gv21096400.1"/>
    <property type="gene ID" value="AET2Gv21096400"/>
</dbReference>